<keyword evidence="3" id="KW-1185">Reference proteome</keyword>
<reference evidence="2" key="1">
    <citation type="submission" date="2020-05" db="EMBL/GenBank/DDBJ databases">
        <title>WGS assembly of Panicum virgatum.</title>
        <authorList>
            <person name="Lovell J.T."/>
            <person name="Jenkins J."/>
            <person name="Shu S."/>
            <person name="Juenger T.E."/>
            <person name="Schmutz J."/>
        </authorList>
    </citation>
    <scope>NUCLEOTIDE SEQUENCE</scope>
    <source>
        <strain evidence="2">AP13</strain>
    </source>
</reference>
<evidence type="ECO:0000256" key="1">
    <source>
        <dbReference type="SAM" id="MobiDB-lite"/>
    </source>
</evidence>
<proteinExistence type="predicted"/>
<feature type="region of interest" description="Disordered" evidence="1">
    <location>
        <begin position="1"/>
        <end position="31"/>
    </location>
</feature>
<feature type="compositionally biased region" description="Polar residues" evidence="1">
    <location>
        <begin position="141"/>
        <end position="154"/>
    </location>
</feature>
<accession>A0A8T0WJH0</accession>
<feature type="region of interest" description="Disordered" evidence="1">
    <location>
        <begin position="126"/>
        <end position="160"/>
    </location>
</feature>
<dbReference type="Proteomes" id="UP000823388">
    <property type="component" value="Chromosome 2K"/>
</dbReference>
<organism evidence="2 3">
    <name type="scientific">Panicum virgatum</name>
    <name type="common">Blackwell switchgrass</name>
    <dbReference type="NCBI Taxonomy" id="38727"/>
    <lineage>
        <taxon>Eukaryota</taxon>
        <taxon>Viridiplantae</taxon>
        <taxon>Streptophyta</taxon>
        <taxon>Embryophyta</taxon>
        <taxon>Tracheophyta</taxon>
        <taxon>Spermatophyta</taxon>
        <taxon>Magnoliopsida</taxon>
        <taxon>Liliopsida</taxon>
        <taxon>Poales</taxon>
        <taxon>Poaceae</taxon>
        <taxon>PACMAD clade</taxon>
        <taxon>Panicoideae</taxon>
        <taxon>Panicodae</taxon>
        <taxon>Paniceae</taxon>
        <taxon>Panicinae</taxon>
        <taxon>Panicum</taxon>
        <taxon>Panicum sect. Hiantes</taxon>
    </lineage>
</organism>
<dbReference type="AlphaFoldDB" id="A0A8T0WJH0"/>
<name>A0A8T0WJH0_PANVG</name>
<evidence type="ECO:0000313" key="2">
    <source>
        <dbReference type="EMBL" id="KAG2647298.1"/>
    </source>
</evidence>
<protein>
    <submittedName>
        <fullName evidence="2">Uncharacterized protein</fullName>
    </submittedName>
</protein>
<comment type="caution">
    <text evidence="2">The sequence shown here is derived from an EMBL/GenBank/DDBJ whole genome shotgun (WGS) entry which is preliminary data.</text>
</comment>
<evidence type="ECO:0000313" key="3">
    <source>
        <dbReference type="Proteomes" id="UP000823388"/>
    </source>
</evidence>
<gene>
    <name evidence="2" type="ORF">PVAP13_2KG579000</name>
</gene>
<dbReference type="EMBL" id="CM029039">
    <property type="protein sequence ID" value="KAG2647298.1"/>
    <property type="molecule type" value="Genomic_DNA"/>
</dbReference>
<sequence>MATGAKKPAAADTPAPVPAAAAGDARRQTQQQALFEAKHAEVLSEARDVAREFGVDVHAVAFRPDGTAIRHEFLGVGREARLKGLIERTVAKDVSAMGPEEVAAHEQHLQRLRALGVRELQVKAAKAKAAATESSKRSPEQQEVASAPAGSSSSKTRRVE</sequence>